<dbReference type="Proteomes" id="UP000282876">
    <property type="component" value="Unassembled WGS sequence"/>
</dbReference>
<protein>
    <recommendedName>
        <fullName evidence="3">SWIM-type domain-containing protein</fullName>
    </recommendedName>
</protein>
<dbReference type="EMBL" id="RCSS01000799">
    <property type="protein sequence ID" value="RVD90709.1"/>
    <property type="molecule type" value="Genomic_DNA"/>
</dbReference>
<organism evidence="1 2">
    <name type="scientific">Tubulinosema ratisbonensis</name>
    <dbReference type="NCBI Taxonomy" id="291195"/>
    <lineage>
        <taxon>Eukaryota</taxon>
        <taxon>Fungi</taxon>
        <taxon>Fungi incertae sedis</taxon>
        <taxon>Microsporidia</taxon>
        <taxon>Tubulinosematoidea</taxon>
        <taxon>Tubulinosematidae</taxon>
        <taxon>Tubulinosema</taxon>
    </lineage>
</organism>
<proteinExistence type="predicted"/>
<evidence type="ECO:0008006" key="3">
    <source>
        <dbReference type="Google" id="ProtNLM"/>
    </source>
</evidence>
<dbReference type="AlphaFoldDB" id="A0A437AI33"/>
<keyword evidence="2" id="KW-1185">Reference proteome</keyword>
<dbReference type="VEuPathDB" id="MicrosporidiaDB:TUBRATIS_28610"/>
<evidence type="ECO:0000313" key="1">
    <source>
        <dbReference type="EMBL" id="RVD90709.1"/>
    </source>
</evidence>
<reference evidence="1 2" key="1">
    <citation type="submission" date="2018-10" db="EMBL/GenBank/DDBJ databases">
        <title>Draft genome sequence of the microsporidian Tubulinosema ratisbonensis.</title>
        <authorList>
            <person name="Polonais V."/>
            <person name="Peyretaillade E."/>
            <person name="Niehus S."/>
            <person name="Wawrzyniak I."/>
            <person name="Franchet A."/>
            <person name="Gaspin C."/>
            <person name="Reichstadt M."/>
            <person name="Belser C."/>
            <person name="Labadie K."/>
            <person name="Delbac F."/>
            <person name="Ferrandon D."/>
        </authorList>
    </citation>
    <scope>NUCLEOTIDE SEQUENCE [LARGE SCALE GENOMIC DNA]</scope>
    <source>
        <strain evidence="1 2">Franzen</strain>
    </source>
</reference>
<dbReference type="OrthoDB" id="2186165at2759"/>
<gene>
    <name evidence="1" type="ORF">TUBRATIS_28610</name>
</gene>
<comment type="caution">
    <text evidence="1">The sequence shown here is derived from an EMBL/GenBank/DDBJ whole genome shotgun (WGS) entry which is preliminary data.</text>
</comment>
<accession>A0A437AI33</accession>
<evidence type="ECO:0000313" key="2">
    <source>
        <dbReference type="Proteomes" id="UP000282876"/>
    </source>
</evidence>
<name>A0A437AI33_9MICR</name>
<sequence length="85" mass="10282">MKDLENLCKTLEQVFLICGDFSFEVLSYESFITSYEEVFYFVVNNYEIIELNGKYFCACNEEFCFHLVHLFYNKNNLKYKPKELK</sequence>